<name>A0A2T4DQD3_9BACT</name>
<accession>A0A2T4DQD3</accession>
<proteinExistence type="predicted"/>
<evidence type="ECO:0008006" key="3">
    <source>
        <dbReference type="Google" id="ProtNLM"/>
    </source>
</evidence>
<reference evidence="1 2" key="1">
    <citation type="submission" date="2018-03" db="EMBL/GenBank/DDBJ databases">
        <title>Cross-interface Injection: A General Nanoliter Liquid Handling Method Applied to Single Cells Genome Amplification Automated Nanoliter Liquid Handling Applied to Single Cell Multiple Displacement Amplification.</title>
        <authorList>
            <person name="Yun J."/>
            <person name="Xu P."/>
            <person name="Xu J."/>
            <person name="Dai X."/>
            <person name="Wang Y."/>
            <person name="Zheng X."/>
            <person name="Cao C."/>
            <person name="Yi Q."/>
            <person name="Zhu Y."/>
            <person name="Wang L."/>
            <person name="Dong Z."/>
            <person name="Huang Y."/>
            <person name="Huang L."/>
            <person name="Du W."/>
        </authorList>
    </citation>
    <scope>NUCLEOTIDE SEQUENCE [LARGE SCALE GENOMIC DNA]</scope>
    <source>
        <strain evidence="1 2">Z-D1-2</strain>
    </source>
</reference>
<comment type="caution">
    <text evidence="1">The sequence shown here is derived from an EMBL/GenBank/DDBJ whole genome shotgun (WGS) entry which is preliminary data.</text>
</comment>
<sequence>MTYLSKSNDSFKSRLRIFLFDKIIHGKAVDSSLMEEFLQYNLSEKQDLIKKYAAEFFHTERGETLPGTEMQIDAIYITIKETERKLKAVLPQWRKEYFHKVFKKQLHPDKFKALQEANECYYCNITVDEIVALAKSNKLFKKNERGWRMEIDRKAPNQEYSDNNCEPICYWCNNAKTDEFSAEEFKPIGMAIGNALRARLKN</sequence>
<gene>
    <name evidence="1" type="ORF">C9994_09175</name>
</gene>
<organism evidence="1 2">
    <name type="scientific">Marivirga lumbricoides</name>
    <dbReference type="NCBI Taxonomy" id="1046115"/>
    <lineage>
        <taxon>Bacteria</taxon>
        <taxon>Pseudomonadati</taxon>
        <taxon>Bacteroidota</taxon>
        <taxon>Cytophagia</taxon>
        <taxon>Cytophagales</taxon>
        <taxon>Marivirgaceae</taxon>
        <taxon>Marivirga</taxon>
    </lineage>
</organism>
<dbReference type="Gene3D" id="3.30.40.220">
    <property type="match status" value="1"/>
</dbReference>
<dbReference type="AlphaFoldDB" id="A0A2T4DQD3"/>
<dbReference type="EMBL" id="PYVU01000071">
    <property type="protein sequence ID" value="PTB96015.1"/>
    <property type="molecule type" value="Genomic_DNA"/>
</dbReference>
<evidence type="ECO:0000313" key="2">
    <source>
        <dbReference type="Proteomes" id="UP000240608"/>
    </source>
</evidence>
<protein>
    <recommendedName>
        <fullName evidence="3">HNH domain-containing protein</fullName>
    </recommendedName>
</protein>
<evidence type="ECO:0000313" key="1">
    <source>
        <dbReference type="EMBL" id="PTB96015.1"/>
    </source>
</evidence>
<dbReference type="Proteomes" id="UP000240608">
    <property type="component" value="Unassembled WGS sequence"/>
</dbReference>